<evidence type="ECO:0000256" key="3">
    <source>
        <dbReference type="ARBA" id="ARBA00023004"/>
    </source>
</evidence>
<reference evidence="7" key="1">
    <citation type="submission" date="2020-08" db="EMBL/GenBank/DDBJ databases">
        <title>Ramlibacter sp. USB13 16S ribosomal RNA gene genome sequencing and assembly.</title>
        <authorList>
            <person name="Kang M."/>
        </authorList>
    </citation>
    <scope>NUCLEOTIDE SEQUENCE</scope>
    <source>
        <strain evidence="7">USB13</strain>
    </source>
</reference>
<gene>
    <name evidence="7" type="ORF">H8N03_13960</name>
</gene>
<dbReference type="EMBL" id="JACORT010000005">
    <property type="protein sequence ID" value="MBC5784052.1"/>
    <property type="molecule type" value="Genomic_DNA"/>
</dbReference>
<sequence>MKCACVLLAVLALAGCERSMHDMYRQPRLDQGEASPLFPDGRGERPPPAGSVPVAAGTLAMTSSGRKGRELPLAWQVASERQALPAVTDTLLARGQERYGIYCLPCHGAVGDGDGPVVRRGFPHPPSYHEQRLRDAPDRHFHDVITNGYGIMHSYADRVPPQDRWAIVAYIRALQFSQQAPVAQLPPAVRAKLPGGGPAGGPR</sequence>
<dbReference type="PANTHER" id="PTHR40394">
    <property type="entry name" value="LIPOPROTEIN-RELATED"/>
    <property type="match status" value="1"/>
</dbReference>
<proteinExistence type="predicted"/>
<evidence type="ECO:0000256" key="2">
    <source>
        <dbReference type="ARBA" id="ARBA00022723"/>
    </source>
</evidence>
<evidence type="ECO:0000256" key="1">
    <source>
        <dbReference type="ARBA" id="ARBA00022617"/>
    </source>
</evidence>
<comment type="caution">
    <text evidence="7">The sequence shown here is derived from an EMBL/GenBank/DDBJ whole genome shotgun (WGS) entry which is preliminary data.</text>
</comment>
<evidence type="ECO:0000256" key="5">
    <source>
        <dbReference type="SAM" id="MobiDB-lite"/>
    </source>
</evidence>
<protein>
    <submittedName>
        <fullName evidence="7">Cytochrome c</fullName>
    </submittedName>
</protein>
<keyword evidence="1 4" id="KW-0349">Heme</keyword>
<dbReference type="Pfam" id="PF13442">
    <property type="entry name" value="Cytochrome_CBB3"/>
    <property type="match status" value="1"/>
</dbReference>
<dbReference type="AlphaFoldDB" id="A0A923MQP3"/>
<dbReference type="RefSeq" id="WP_187076790.1">
    <property type="nucleotide sequence ID" value="NZ_JACORT010000005.1"/>
</dbReference>
<dbReference type="SUPFAM" id="SSF46626">
    <property type="entry name" value="Cytochrome c"/>
    <property type="match status" value="1"/>
</dbReference>
<dbReference type="PROSITE" id="PS51257">
    <property type="entry name" value="PROKAR_LIPOPROTEIN"/>
    <property type="match status" value="1"/>
</dbReference>
<keyword evidence="3 4" id="KW-0408">Iron</keyword>
<feature type="domain" description="Cytochrome c" evidence="6">
    <location>
        <begin position="90"/>
        <end position="175"/>
    </location>
</feature>
<keyword evidence="8" id="KW-1185">Reference proteome</keyword>
<name>A0A923MQP3_9BURK</name>
<dbReference type="PANTHER" id="PTHR40394:SF2">
    <property type="entry name" value="QUINOL:CYTOCHROME C OXIDOREDUCTASE MEMBRANE PROTEIN"/>
    <property type="match status" value="1"/>
</dbReference>
<evidence type="ECO:0000259" key="6">
    <source>
        <dbReference type="PROSITE" id="PS51007"/>
    </source>
</evidence>
<dbReference type="GO" id="GO:0046872">
    <property type="term" value="F:metal ion binding"/>
    <property type="evidence" value="ECO:0007669"/>
    <property type="project" value="UniProtKB-KW"/>
</dbReference>
<dbReference type="PROSITE" id="PS51007">
    <property type="entry name" value="CYTC"/>
    <property type="match status" value="1"/>
</dbReference>
<dbReference type="GO" id="GO:0009055">
    <property type="term" value="F:electron transfer activity"/>
    <property type="evidence" value="ECO:0007669"/>
    <property type="project" value="InterPro"/>
</dbReference>
<keyword evidence="2 4" id="KW-0479">Metal-binding</keyword>
<dbReference type="GO" id="GO:0020037">
    <property type="term" value="F:heme binding"/>
    <property type="evidence" value="ECO:0007669"/>
    <property type="project" value="InterPro"/>
</dbReference>
<feature type="region of interest" description="Disordered" evidence="5">
    <location>
        <begin position="27"/>
        <end position="52"/>
    </location>
</feature>
<dbReference type="Gene3D" id="1.10.760.10">
    <property type="entry name" value="Cytochrome c-like domain"/>
    <property type="match status" value="1"/>
</dbReference>
<accession>A0A923MQP3</accession>
<evidence type="ECO:0000313" key="8">
    <source>
        <dbReference type="Proteomes" id="UP000608513"/>
    </source>
</evidence>
<organism evidence="7 8">
    <name type="scientific">Ramlibacter cellulosilyticus</name>
    <dbReference type="NCBI Taxonomy" id="2764187"/>
    <lineage>
        <taxon>Bacteria</taxon>
        <taxon>Pseudomonadati</taxon>
        <taxon>Pseudomonadota</taxon>
        <taxon>Betaproteobacteria</taxon>
        <taxon>Burkholderiales</taxon>
        <taxon>Comamonadaceae</taxon>
        <taxon>Ramlibacter</taxon>
    </lineage>
</organism>
<dbReference type="InterPro" id="IPR036909">
    <property type="entry name" value="Cyt_c-like_dom_sf"/>
</dbReference>
<evidence type="ECO:0000313" key="7">
    <source>
        <dbReference type="EMBL" id="MBC5784052.1"/>
    </source>
</evidence>
<dbReference type="InterPro" id="IPR009056">
    <property type="entry name" value="Cyt_c-like_dom"/>
</dbReference>
<dbReference type="Proteomes" id="UP000608513">
    <property type="component" value="Unassembled WGS sequence"/>
</dbReference>
<evidence type="ECO:0000256" key="4">
    <source>
        <dbReference type="PROSITE-ProRule" id="PRU00433"/>
    </source>
</evidence>